<keyword evidence="4 8" id="KW-0547">Nucleotide-binding</keyword>
<dbReference type="Proteomes" id="UP000001744">
    <property type="component" value="Unassembled WGS sequence"/>
</dbReference>
<feature type="region of interest" description="Disordered" evidence="10">
    <location>
        <begin position="27"/>
        <end position="123"/>
    </location>
</feature>
<dbReference type="PANTHER" id="PTHR24058">
    <property type="entry name" value="DUAL SPECIFICITY PROTEIN KINASE"/>
    <property type="match status" value="1"/>
</dbReference>
<dbReference type="Gene3D" id="1.10.510.10">
    <property type="entry name" value="Transferase(Phosphotransferase) domain 1"/>
    <property type="match status" value="1"/>
</dbReference>
<comment type="similarity">
    <text evidence="7">Belongs to the protein kinase superfamily. CMGC Ser/Thr protein kinase family.</text>
</comment>
<keyword evidence="6 8" id="KW-0067">ATP-binding</keyword>
<evidence type="ECO:0000256" key="7">
    <source>
        <dbReference type="ARBA" id="ARBA00023596"/>
    </source>
</evidence>
<dbReference type="OrthoDB" id="9332038at2759"/>
<dbReference type="VEuPathDB" id="FungiDB:SJAG_01040"/>
<evidence type="ECO:0000256" key="5">
    <source>
        <dbReference type="ARBA" id="ARBA00022777"/>
    </source>
</evidence>
<evidence type="ECO:0000256" key="3">
    <source>
        <dbReference type="ARBA" id="ARBA00022679"/>
    </source>
</evidence>
<gene>
    <name evidence="13" type="primary">prp4</name>
    <name evidence="12" type="ORF">SJAG_01040</name>
</gene>
<dbReference type="EC" id="2.7.11.1" evidence="1"/>
<dbReference type="PROSITE" id="PS00107">
    <property type="entry name" value="PROTEIN_KINASE_ATP"/>
    <property type="match status" value="1"/>
</dbReference>
<feature type="compositionally biased region" description="Basic and acidic residues" evidence="10">
    <location>
        <begin position="53"/>
        <end position="67"/>
    </location>
</feature>
<dbReference type="PROSITE" id="PS00108">
    <property type="entry name" value="PROTEIN_KINASE_ST"/>
    <property type="match status" value="1"/>
</dbReference>
<sequence>MSEAKLTEDEIIEQRRLRRRQILLKYQNVQQAGEKSTVTDNSVLQSKQPVIGSEEKQSLKRPERNEAQNDQTNAQQQPRDEGKSEPALKKAKTIVKEDDDDDEEEEEDDMFADTPTRKTKHRKEASSDVAVTRKFGVMEDVWDDLEGYYKVVLLEELDGRYVVQSNLGKGVFSSVVKVLDQKTGKLFAVKIIRNNETMYKAGLKEISIFERLKQADENNSQTIVHYERNFMHKHHLCMVFEMLSLNLRDILKKFGRGVGLNIKAVRVYAYQMFKALILLKKCNILHADIKPDNMLVNEKRNLVKICDLGSASDASENEITPYLVSRFYRAPEIILGIPYSFPIDIWSVACSIFELYTGHILFAGRSNNQMLKQMMECKGHFSHKVLKRGQFTNDHFDEHYNFISVEIDPITGREIRKPMNFVKPTNDLKSRVRETPTSTPQEGVIQNDLVLLLDRCLELNPEKRLTPEEALEQPFFKNASLFR</sequence>
<keyword evidence="2 9" id="KW-0723">Serine/threonine-protein kinase</keyword>
<dbReference type="HOGENOM" id="CLU_000288_5_5_1"/>
<keyword evidence="3" id="KW-0808">Transferase</keyword>
<dbReference type="PROSITE" id="PS50011">
    <property type="entry name" value="PROTEIN_KINASE_DOM"/>
    <property type="match status" value="1"/>
</dbReference>
<dbReference type="InterPro" id="IPR044092">
    <property type="entry name" value="STKc_PRP4"/>
</dbReference>
<dbReference type="InterPro" id="IPR011009">
    <property type="entry name" value="Kinase-like_dom_sf"/>
</dbReference>
<dbReference type="SUPFAM" id="SSF56112">
    <property type="entry name" value="Protein kinase-like (PK-like)"/>
    <property type="match status" value="1"/>
</dbReference>
<evidence type="ECO:0000256" key="10">
    <source>
        <dbReference type="SAM" id="MobiDB-lite"/>
    </source>
</evidence>
<dbReference type="EMBL" id="KE651166">
    <property type="protein sequence ID" value="EEB06014.1"/>
    <property type="molecule type" value="Genomic_DNA"/>
</dbReference>
<accession>B6JXB3</accession>
<evidence type="ECO:0000313" key="13">
    <source>
        <dbReference type="JaponicusDB" id="SJAG_01040"/>
    </source>
</evidence>
<dbReference type="AlphaFoldDB" id="B6JXB3"/>
<evidence type="ECO:0000256" key="6">
    <source>
        <dbReference type="ARBA" id="ARBA00022840"/>
    </source>
</evidence>
<feature type="binding site" evidence="8">
    <location>
        <position position="190"/>
    </location>
    <ligand>
        <name>ATP</name>
        <dbReference type="ChEBI" id="CHEBI:30616"/>
    </ligand>
</feature>
<organism evidence="12 14">
    <name type="scientific">Schizosaccharomyces japonicus (strain yFS275 / FY16936)</name>
    <name type="common">Fission yeast</name>
    <dbReference type="NCBI Taxonomy" id="402676"/>
    <lineage>
        <taxon>Eukaryota</taxon>
        <taxon>Fungi</taxon>
        <taxon>Dikarya</taxon>
        <taxon>Ascomycota</taxon>
        <taxon>Taphrinomycotina</taxon>
        <taxon>Schizosaccharomycetes</taxon>
        <taxon>Schizosaccharomycetales</taxon>
        <taxon>Schizosaccharomycetaceae</taxon>
        <taxon>Schizosaccharomyces</taxon>
    </lineage>
</organism>
<keyword evidence="14" id="KW-1185">Reference proteome</keyword>
<protein>
    <recommendedName>
        <fullName evidence="1">non-specific serine/threonine protein kinase</fullName>
        <ecNumber evidence="1">2.7.11.1</ecNumber>
    </recommendedName>
</protein>
<dbReference type="GO" id="GO:0045292">
    <property type="term" value="P:mRNA cis splicing, via spliceosome"/>
    <property type="evidence" value="ECO:0007669"/>
    <property type="project" value="EnsemblFungi"/>
</dbReference>
<evidence type="ECO:0000313" key="14">
    <source>
        <dbReference type="Proteomes" id="UP000001744"/>
    </source>
</evidence>
<feature type="domain" description="Protein kinase" evidence="11">
    <location>
        <begin position="161"/>
        <end position="476"/>
    </location>
</feature>
<dbReference type="RefSeq" id="XP_002172307.1">
    <property type="nucleotide sequence ID" value="XM_002172271.2"/>
</dbReference>
<feature type="compositionally biased region" description="Polar residues" evidence="10">
    <location>
        <begin position="27"/>
        <end position="48"/>
    </location>
</feature>
<dbReference type="STRING" id="402676.B6JXB3"/>
<evidence type="ECO:0000256" key="8">
    <source>
        <dbReference type="PROSITE-ProRule" id="PRU10141"/>
    </source>
</evidence>
<reference evidence="12 14" key="1">
    <citation type="journal article" date="2011" name="Science">
        <title>Comparative functional genomics of the fission yeasts.</title>
        <authorList>
            <person name="Rhind N."/>
            <person name="Chen Z."/>
            <person name="Yassour M."/>
            <person name="Thompson D.A."/>
            <person name="Haas B.J."/>
            <person name="Habib N."/>
            <person name="Wapinski I."/>
            <person name="Roy S."/>
            <person name="Lin M.F."/>
            <person name="Heiman D.I."/>
            <person name="Young S.K."/>
            <person name="Furuya K."/>
            <person name="Guo Y."/>
            <person name="Pidoux A."/>
            <person name="Chen H.M."/>
            <person name="Robbertse B."/>
            <person name="Goldberg J.M."/>
            <person name="Aoki K."/>
            <person name="Bayne E.H."/>
            <person name="Berlin A.M."/>
            <person name="Desjardins C.A."/>
            <person name="Dobbs E."/>
            <person name="Dukaj L."/>
            <person name="Fan L."/>
            <person name="FitzGerald M.G."/>
            <person name="French C."/>
            <person name="Gujja S."/>
            <person name="Hansen K."/>
            <person name="Keifenheim D."/>
            <person name="Levin J.Z."/>
            <person name="Mosher R.A."/>
            <person name="Mueller C.A."/>
            <person name="Pfiffner J."/>
            <person name="Priest M."/>
            <person name="Russ C."/>
            <person name="Smialowska A."/>
            <person name="Swoboda P."/>
            <person name="Sykes S.M."/>
            <person name="Vaughn M."/>
            <person name="Vengrova S."/>
            <person name="Yoder R."/>
            <person name="Zeng Q."/>
            <person name="Allshire R."/>
            <person name="Baulcombe D."/>
            <person name="Birren B.W."/>
            <person name="Brown W."/>
            <person name="Ekwall K."/>
            <person name="Kellis M."/>
            <person name="Leatherwood J."/>
            <person name="Levin H."/>
            <person name="Margalit H."/>
            <person name="Martienssen R."/>
            <person name="Nieduszynski C.A."/>
            <person name="Spatafora J.W."/>
            <person name="Friedman N."/>
            <person name="Dalgaard J.Z."/>
            <person name="Baumann P."/>
            <person name="Niki H."/>
            <person name="Regev A."/>
            <person name="Nusbaum C."/>
        </authorList>
    </citation>
    <scope>NUCLEOTIDE SEQUENCE [LARGE SCALE GENOMIC DNA]</scope>
    <source>
        <strain evidence="14">yFS275 / FY16936</strain>
    </source>
</reference>
<name>B6JXB3_SCHJY</name>
<dbReference type="InterPro" id="IPR050494">
    <property type="entry name" value="Ser_Thr_dual-spec_kinase"/>
</dbReference>
<evidence type="ECO:0000256" key="9">
    <source>
        <dbReference type="RuleBase" id="RU000304"/>
    </source>
</evidence>
<dbReference type="GeneID" id="7048284"/>
<dbReference type="GO" id="GO:0004674">
    <property type="term" value="F:protein serine/threonine kinase activity"/>
    <property type="evidence" value="ECO:0000318"/>
    <property type="project" value="GO_Central"/>
</dbReference>
<evidence type="ECO:0000256" key="4">
    <source>
        <dbReference type="ARBA" id="ARBA00022741"/>
    </source>
</evidence>
<evidence type="ECO:0000256" key="1">
    <source>
        <dbReference type="ARBA" id="ARBA00012513"/>
    </source>
</evidence>
<dbReference type="GO" id="GO:0005524">
    <property type="term" value="F:ATP binding"/>
    <property type="evidence" value="ECO:0007669"/>
    <property type="project" value="UniProtKB-UniRule"/>
</dbReference>
<proteinExistence type="inferred from homology"/>
<dbReference type="CDD" id="cd14135">
    <property type="entry name" value="STKc_PRP4"/>
    <property type="match status" value="1"/>
</dbReference>
<dbReference type="InterPro" id="IPR000719">
    <property type="entry name" value="Prot_kinase_dom"/>
</dbReference>
<dbReference type="eggNOG" id="KOG0670">
    <property type="taxonomic scope" value="Eukaryota"/>
</dbReference>
<dbReference type="InterPro" id="IPR008271">
    <property type="entry name" value="Ser/Thr_kinase_AS"/>
</dbReference>
<dbReference type="FunFam" id="1.10.510.10:FF:000078">
    <property type="entry name" value="Serine/threonine-protein kinase PRP4 homolog"/>
    <property type="match status" value="1"/>
</dbReference>
<dbReference type="Gene3D" id="3.30.200.20">
    <property type="entry name" value="Phosphorylase Kinase, domain 1"/>
    <property type="match status" value="1"/>
</dbReference>
<evidence type="ECO:0000313" key="12">
    <source>
        <dbReference type="EMBL" id="EEB06014.1"/>
    </source>
</evidence>
<dbReference type="PANTHER" id="PTHR24058:SF103">
    <property type="entry name" value="SERINE_THREONINE-PROTEIN KINASE PRP4 HOMOLOG"/>
    <property type="match status" value="1"/>
</dbReference>
<feature type="compositionally biased region" description="Acidic residues" evidence="10">
    <location>
        <begin position="97"/>
        <end position="111"/>
    </location>
</feature>
<dbReference type="Pfam" id="PF00069">
    <property type="entry name" value="Pkinase"/>
    <property type="match status" value="1"/>
</dbReference>
<evidence type="ECO:0000256" key="2">
    <source>
        <dbReference type="ARBA" id="ARBA00022527"/>
    </source>
</evidence>
<dbReference type="OMA" id="PEIIMGH"/>
<evidence type="ECO:0000259" key="11">
    <source>
        <dbReference type="PROSITE" id="PS50011"/>
    </source>
</evidence>
<dbReference type="JaponicusDB" id="SJAG_01040">
    <property type="gene designation" value="prp4"/>
</dbReference>
<dbReference type="InterPro" id="IPR017441">
    <property type="entry name" value="Protein_kinase_ATP_BS"/>
</dbReference>
<feature type="compositionally biased region" description="Basic and acidic residues" evidence="10">
    <location>
        <begin position="78"/>
        <end position="88"/>
    </location>
</feature>
<dbReference type="GO" id="GO:1905746">
    <property type="term" value="P:positive regulation of mRNA cis splicing, via spliceosome"/>
    <property type="evidence" value="ECO:0007669"/>
    <property type="project" value="EnsemblFungi"/>
</dbReference>
<keyword evidence="5 12" id="KW-0418">Kinase</keyword>
<feature type="compositionally biased region" description="Polar residues" evidence="10">
    <location>
        <begin position="68"/>
        <end position="77"/>
    </location>
</feature>
<dbReference type="SMART" id="SM00220">
    <property type="entry name" value="S_TKc"/>
    <property type="match status" value="1"/>
</dbReference>